<dbReference type="EMBL" id="JABSXK010000001">
    <property type="protein sequence ID" value="NRV12002.1"/>
    <property type="molecule type" value="Genomic_DNA"/>
</dbReference>
<feature type="domain" description="Core-binding (CB)" evidence="3">
    <location>
        <begin position="1"/>
        <end position="46"/>
    </location>
</feature>
<reference evidence="4" key="1">
    <citation type="submission" date="2020-05" db="EMBL/GenBank/DDBJ databases">
        <title>Genomic insights into acetone-butanol-ethanol (ABE) fermentation by sequencing solventogenic clostridia strains.</title>
        <authorList>
            <person name="Brown S."/>
        </authorList>
    </citation>
    <scope>NUCLEOTIDE SEQUENCE</scope>
    <source>
        <strain evidence="4">DJ126</strain>
    </source>
</reference>
<evidence type="ECO:0000259" key="3">
    <source>
        <dbReference type="PROSITE" id="PS51900"/>
    </source>
</evidence>
<dbReference type="InterPro" id="IPR044068">
    <property type="entry name" value="CB"/>
</dbReference>
<evidence type="ECO:0000256" key="2">
    <source>
        <dbReference type="PROSITE-ProRule" id="PRU01248"/>
    </source>
</evidence>
<dbReference type="Proteomes" id="UP000821656">
    <property type="component" value="Unassembled WGS sequence"/>
</dbReference>
<dbReference type="PROSITE" id="PS51900">
    <property type="entry name" value="CB"/>
    <property type="match status" value="1"/>
</dbReference>
<dbReference type="SUPFAM" id="SSF56349">
    <property type="entry name" value="DNA breaking-rejoining enzymes"/>
    <property type="match status" value="1"/>
</dbReference>
<dbReference type="GO" id="GO:0003677">
    <property type="term" value="F:DNA binding"/>
    <property type="evidence" value="ECO:0007669"/>
    <property type="project" value="UniProtKB-UniRule"/>
</dbReference>
<dbReference type="InterPro" id="IPR010998">
    <property type="entry name" value="Integrase_recombinase_N"/>
</dbReference>
<sequence>MYSIKLSELKALQVQRYYNGLSDLGKSRNLIENLNKLLKQFFNYAVDEGYLSKNACLGKKIVIPGEKKP</sequence>
<name>A0A9Q5CRV0_CLOBE</name>
<dbReference type="Gene3D" id="1.10.150.130">
    <property type="match status" value="1"/>
</dbReference>
<evidence type="ECO:0000256" key="1">
    <source>
        <dbReference type="ARBA" id="ARBA00023125"/>
    </source>
</evidence>
<organism evidence="4 5">
    <name type="scientific">Clostridium beijerinckii</name>
    <name type="common">Clostridium MP</name>
    <dbReference type="NCBI Taxonomy" id="1520"/>
    <lineage>
        <taxon>Bacteria</taxon>
        <taxon>Bacillati</taxon>
        <taxon>Bacillota</taxon>
        <taxon>Clostridia</taxon>
        <taxon>Eubacteriales</taxon>
        <taxon>Clostridiaceae</taxon>
        <taxon>Clostridium</taxon>
    </lineage>
</organism>
<evidence type="ECO:0000313" key="5">
    <source>
        <dbReference type="Proteomes" id="UP000821656"/>
    </source>
</evidence>
<proteinExistence type="predicted"/>
<keyword evidence="1 2" id="KW-0238">DNA-binding</keyword>
<gene>
    <name evidence="4" type="ORF">DFH45_004965</name>
</gene>
<dbReference type="AlphaFoldDB" id="A0A9Q5CRV0"/>
<comment type="caution">
    <text evidence="4">The sequence shown here is derived from an EMBL/GenBank/DDBJ whole genome shotgun (WGS) entry which is preliminary data.</text>
</comment>
<dbReference type="InterPro" id="IPR011010">
    <property type="entry name" value="DNA_brk_join_enz"/>
</dbReference>
<accession>A0A9Q5CRV0</accession>
<protein>
    <submittedName>
        <fullName evidence="4">Site-specific recombinase XerD</fullName>
    </submittedName>
</protein>
<evidence type="ECO:0000313" key="4">
    <source>
        <dbReference type="EMBL" id="NRV12002.1"/>
    </source>
</evidence>